<feature type="compositionally biased region" description="Polar residues" evidence="1">
    <location>
        <begin position="263"/>
        <end position="272"/>
    </location>
</feature>
<feature type="region of interest" description="Disordered" evidence="1">
    <location>
        <begin position="162"/>
        <end position="308"/>
    </location>
</feature>
<dbReference type="RefSeq" id="XP_067755938.1">
    <property type="nucleotide sequence ID" value="XM_067899699.1"/>
</dbReference>
<dbReference type="AlphaFoldDB" id="A0A836I087"/>
<sequence length="387" mass="41288">MSALTLSIDIPPQERTRLCVVAAVDVCQRSGALVDAAAQYKAYDNAAAPYIRAVYVHCAGTVAAKRVAVASGSECGSHLREALRAATAGIKAPTVACWLTVTLEDTCTLQHAMFAISPDSRASPVLAQSDGAAHQQGTLHFSLLPTHAQGYATPYDEVYKSRDRTFSDPAPTPLLESAVADLPPPSPHSSTQRPQLHAQPPQQRTPSAQNPYRRIEQPQTNAVRDPASSTLRSPSLQKKKAARPHPSLNSAAAAPRIGGPDSSVFTPSHTSSTARPKTKPASPPPPNASADRAVHRPPPASQNPCLGSASPAKATELVVRHSLGAGLVVLSDGRQCGDRALRTRYAQRRKELWDIADAVMTHNYPHKTIGSNSELTEEHPRRPPAHR</sequence>
<name>A0A836I087_9TRYP</name>
<accession>A0A836I087</accession>
<proteinExistence type="predicted"/>
<gene>
    <name evidence="2" type="ORF">JKF63_03700</name>
</gene>
<protein>
    <submittedName>
        <fullName evidence="2">Uncharacterized protein</fullName>
    </submittedName>
</protein>
<dbReference type="GeneID" id="94289776"/>
<feature type="region of interest" description="Disordered" evidence="1">
    <location>
        <begin position="365"/>
        <end position="387"/>
    </location>
</feature>
<evidence type="ECO:0000313" key="2">
    <source>
        <dbReference type="EMBL" id="KAG5500604.1"/>
    </source>
</evidence>
<organism evidence="2 3">
    <name type="scientific">Porcisia hertigi</name>
    <dbReference type="NCBI Taxonomy" id="2761500"/>
    <lineage>
        <taxon>Eukaryota</taxon>
        <taxon>Discoba</taxon>
        <taxon>Euglenozoa</taxon>
        <taxon>Kinetoplastea</taxon>
        <taxon>Metakinetoplastina</taxon>
        <taxon>Trypanosomatida</taxon>
        <taxon>Trypanosomatidae</taxon>
        <taxon>Leishmaniinae</taxon>
        <taxon>Porcisia</taxon>
    </lineage>
</organism>
<evidence type="ECO:0000256" key="1">
    <source>
        <dbReference type="SAM" id="MobiDB-lite"/>
    </source>
</evidence>
<evidence type="ECO:0000313" key="3">
    <source>
        <dbReference type="Proteomes" id="UP000674318"/>
    </source>
</evidence>
<comment type="caution">
    <text evidence="2">The sequence shown here is derived from an EMBL/GenBank/DDBJ whole genome shotgun (WGS) entry which is preliminary data.</text>
</comment>
<dbReference type="Proteomes" id="UP000674318">
    <property type="component" value="Chromosome 28"/>
</dbReference>
<feature type="compositionally biased region" description="Polar residues" evidence="1">
    <location>
        <begin position="217"/>
        <end position="236"/>
    </location>
</feature>
<dbReference type="KEGG" id="phet:94289776"/>
<dbReference type="OrthoDB" id="266015at2759"/>
<keyword evidence="3" id="KW-1185">Reference proteome</keyword>
<reference evidence="2 3" key="1">
    <citation type="submission" date="2021-02" db="EMBL/GenBank/DDBJ databases">
        <title>Porcisia hertigi Genome sequencing and assembly.</title>
        <authorList>
            <person name="Almutairi H."/>
            <person name="Gatherer D."/>
        </authorList>
    </citation>
    <scope>NUCLEOTIDE SEQUENCE [LARGE SCALE GENOMIC DNA]</scope>
    <source>
        <strain evidence="2 3">C119</strain>
    </source>
</reference>
<feature type="compositionally biased region" description="Polar residues" evidence="1">
    <location>
        <begin position="188"/>
        <end position="210"/>
    </location>
</feature>
<dbReference type="EMBL" id="JAFJZO010000028">
    <property type="protein sequence ID" value="KAG5500604.1"/>
    <property type="molecule type" value="Genomic_DNA"/>
</dbReference>